<name>A0ACC2RWM1_9FUNG</name>
<evidence type="ECO:0000313" key="2">
    <source>
        <dbReference type="Proteomes" id="UP001165960"/>
    </source>
</evidence>
<proteinExistence type="predicted"/>
<evidence type="ECO:0000313" key="1">
    <source>
        <dbReference type="EMBL" id="KAJ9054398.1"/>
    </source>
</evidence>
<gene>
    <name evidence="1" type="ORF">DSO57_1015214</name>
</gene>
<dbReference type="EMBL" id="QTSX02006449">
    <property type="protein sequence ID" value="KAJ9054398.1"/>
    <property type="molecule type" value="Genomic_DNA"/>
</dbReference>
<dbReference type="Proteomes" id="UP001165960">
    <property type="component" value="Unassembled WGS sequence"/>
</dbReference>
<protein>
    <submittedName>
        <fullName evidence="1">Uncharacterized protein</fullName>
    </submittedName>
</protein>
<accession>A0ACC2RWM1</accession>
<organism evidence="1 2">
    <name type="scientific">Entomophthora muscae</name>
    <dbReference type="NCBI Taxonomy" id="34485"/>
    <lineage>
        <taxon>Eukaryota</taxon>
        <taxon>Fungi</taxon>
        <taxon>Fungi incertae sedis</taxon>
        <taxon>Zoopagomycota</taxon>
        <taxon>Entomophthoromycotina</taxon>
        <taxon>Entomophthoromycetes</taxon>
        <taxon>Entomophthorales</taxon>
        <taxon>Entomophthoraceae</taxon>
        <taxon>Entomophthora</taxon>
    </lineage>
</organism>
<comment type="caution">
    <text evidence="1">The sequence shown here is derived from an EMBL/GenBank/DDBJ whole genome shotgun (WGS) entry which is preliminary data.</text>
</comment>
<reference evidence="1" key="1">
    <citation type="submission" date="2022-04" db="EMBL/GenBank/DDBJ databases">
        <title>Genome of the entomopathogenic fungus Entomophthora muscae.</title>
        <authorList>
            <person name="Elya C."/>
            <person name="Lovett B.R."/>
            <person name="Lee E."/>
            <person name="Macias A.M."/>
            <person name="Hajek A.E."/>
            <person name="De Bivort B.L."/>
            <person name="Kasson M.T."/>
            <person name="De Fine Licht H.H."/>
            <person name="Stajich J.E."/>
        </authorList>
    </citation>
    <scope>NUCLEOTIDE SEQUENCE</scope>
    <source>
        <strain evidence="1">Berkeley</strain>
    </source>
</reference>
<keyword evidence="2" id="KW-1185">Reference proteome</keyword>
<sequence length="206" mass="23044">MIALGSTAKSPTRRGCILQKAYSNSVGEINTGCGFAMPNQTYPMSYDLSSQMMSKLSCPTASSENHVPGSLNCHFRWSGEQTISANNSCYEDEECSFRISWSNQDGFKVIFSNRWSPKQSQAQQDGVNWEVINHLTHILSFQGPKNATLLANQILNVTKWIKNFKGFSFCIFCQPEIKTRHAPAKVEGLPVGVFSIKLSRFELQTM</sequence>